<dbReference type="SUPFAM" id="SSF53474">
    <property type="entry name" value="alpha/beta-Hydrolases"/>
    <property type="match status" value="1"/>
</dbReference>
<dbReference type="Pfam" id="PF12697">
    <property type="entry name" value="Abhydrolase_6"/>
    <property type="match status" value="1"/>
</dbReference>
<dbReference type="Proteomes" id="UP000095349">
    <property type="component" value="Chromosome"/>
</dbReference>
<accession>A0A1D8G8K9</accession>
<dbReference type="InterPro" id="IPR000073">
    <property type="entry name" value="AB_hydrolase_1"/>
</dbReference>
<dbReference type="InterPro" id="IPR029058">
    <property type="entry name" value="AB_hydrolase_fold"/>
</dbReference>
<dbReference type="PANTHER" id="PTHR43329">
    <property type="entry name" value="EPOXIDE HYDROLASE"/>
    <property type="match status" value="1"/>
</dbReference>
<dbReference type="STRING" id="285473.A4G23_04675"/>
<dbReference type="EMBL" id="CP017316">
    <property type="protein sequence ID" value="AOT61786.1"/>
    <property type="molecule type" value="Genomic_DNA"/>
</dbReference>
<dbReference type="PRINTS" id="PR00111">
    <property type="entry name" value="ABHYDROLASE"/>
</dbReference>
<dbReference type="Gene3D" id="3.40.50.1820">
    <property type="entry name" value="alpha/beta hydrolase"/>
    <property type="match status" value="1"/>
</dbReference>
<name>A0A1D8G8K9_9ACTN</name>
<sequence>MRVELAEVALEVEDSGGPGPAVLLVHGFPDTRACWRRQVPVLNAAGYRTITPDLRGFGGSGRPARTAAYAPRRSAADMVELLDRLGVDRVHLVGHDWGSGVVQGVTMAVPDRVASLSLLSVGHRGALGDGGWEQRSRSWYMLLFQYEGIAEEWLLRDGAAHLREFLAEHPDAGEAVERLAEPGALTAALAVYRAGLPPQALFGPDVPLPSLPGPVLGMWSTGDRFLTEEAMTGTEKYVDGSWRYERVEGAGHWLQLEAPERVNAALLAFLAEHS</sequence>
<reference evidence="3 4" key="1">
    <citation type="submission" date="2016-09" db="EMBL/GenBank/DDBJ databases">
        <title>Streptomyces rubrolavendulae MJM4426 Genome sequencing and assembly.</title>
        <authorList>
            <person name="Kim J.-G."/>
        </authorList>
    </citation>
    <scope>NUCLEOTIDE SEQUENCE [LARGE SCALE GENOMIC DNA]</scope>
    <source>
        <strain evidence="3 4">MJM4426</strain>
    </source>
</reference>
<evidence type="ECO:0000259" key="2">
    <source>
        <dbReference type="Pfam" id="PF12697"/>
    </source>
</evidence>
<protein>
    <submittedName>
        <fullName evidence="3">Fluoroacetate dehalogenase</fullName>
        <ecNumber evidence="3">3.8.1.3</ecNumber>
    </submittedName>
</protein>
<feature type="domain" description="AB hydrolase-1" evidence="2">
    <location>
        <begin position="22"/>
        <end position="265"/>
    </location>
</feature>
<dbReference type="OrthoDB" id="2987348at2"/>
<dbReference type="PATRIC" id="fig|285473.5.peg.4926"/>
<evidence type="ECO:0000313" key="4">
    <source>
        <dbReference type="Proteomes" id="UP000095349"/>
    </source>
</evidence>
<organism evidence="3 4">
    <name type="scientific">Streptomyces rubrolavendulae</name>
    <dbReference type="NCBI Taxonomy" id="285473"/>
    <lineage>
        <taxon>Bacteria</taxon>
        <taxon>Bacillati</taxon>
        <taxon>Actinomycetota</taxon>
        <taxon>Actinomycetes</taxon>
        <taxon>Kitasatosporales</taxon>
        <taxon>Streptomycetaceae</taxon>
        <taxon>Streptomyces</taxon>
    </lineage>
</organism>
<dbReference type="AlphaFoldDB" id="A0A1D8G8K9"/>
<dbReference type="KEGG" id="srn:A4G23_04675"/>
<dbReference type="RefSeq" id="WP_069978643.1">
    <property type="nucleotide sequence ID" value="NZ_CP017316.1"/>
</dbReference>
<evidence type="ECO:0000256" key="1">
    <source>
        <dbReference type="ARBA" id="ARBA00022801"/>
    </source>
</evidence>
<evidence type="ECO:0000313" key="3">
    <source>
        <dbReference type="EMBL" id="AOT61786.1"/>
    </source>
</evidence>
<dbReference type="GO" id="GO:0018785">
    <property type="term" value="F:haloacetate dehalogenase activity"/>
    <property type="evidence" value="ECO:0007669"/>
    <property type="project" value="UniProtKB-EC"/>
</dbReference>
<proteinExistence type="predicted"/>
<gene>
    <name evidence="3" type="primary">fac-dex</name>
    <name evidence="3" type="ORF">A4G23_04675</name>
</gene>
<keyword evidence="1 3" id="KW-0378">Hydrolase</keyword>
<dbReference type="PRINTS" id="PR00412">
    <property type="entry name" value="EPOXHYDRLASE"/>
</dbReference>
<dbReference type="EC" id="3.8.1.3" evidence="3"/>
<dbReference type="InterPro" id="IPR000639">
    <property type="entry name" value="Epox_hydrolase-like"/>
</dbReference>
<keyword evidence="4" id="KW-1185">Reference proteome</keyword>